<dbReference type="Gene3D" id="2.10.110.10">
    <property type="entry name" value="Cysteine Rich Protein"/>
    <property type="match status" value="3"/>
</dbReference>
<evidence type="ECO:0000256" key="4">
    <source>
        <dbReference type="PROSITE-ProRule" id="PRU00125"/>
    </source>
</evidence>
<name>B3S1U9_TRIAD</name>
<evidence type="ECO:0000256" key="2">
    <source>
        <dbReference type="ARBA" id="ARBA00022833"/>
    </source>
</evidence>
<keyword evidence="3 4" id="KW-0440">LIM domain</keyword>
<keyword evidence="7" id="KW-1185">Reference proteome</keyword>
<dbReference type="eggNOG" id="KOG1703">
    <property type="taxonomic scope" value="Eukaryota"/>
</dbReference>
<feature type="domain" description="LIM zinc-binding" evidence="5">
    <location>
        <begin position="109"/>
        <end position="168"/>
    </location>
</feature>
<dbReference type="SMART" id="SM00132">
    <property type="entry name" value="LIM"/>
    <property type="match status" value="3"/>
</dbReference>
<dbReference type="InParanoid" id="B3S1U9"/>
<dbReference type="CTD" id="6755691"/>
<reference evidence="6 7" key="1">
    <citation type="journal article" date="2008" name="Nature">
        <title>The Trichoplax genome and the nature of placozoans.</title>
        <authorList>
            <person name="Srivastava M."/>
            <person name="Begovic E."/>
            <person name="Chapman J."/>
            <person name="Putnam N.H."/>
            <person name="Hellsten U."/>
            <person name="Kawashima T."/>
            <person name="Kuo A."/>
            <person name="Mitros T."/>
            <person name="Salamov A."/>
            <person name="Carpenter M.L."/>
            <person name="Signorovitch A.Y."/>
            <person name="Moreno M.A."/>
            <person name="Kamm K."/>
            <person name="Grimwood J."/>
            <person name="Schmutz J."/>
            <person name="Shapiro H."/>
            <person name="Grigoriev I.V."/>
            <person name="Buss L.W."/>
            <person name="Schierwater B."/>
            <person name="Dellaporta S.L."/>
            <person name="Rokhsar D.S."/>
        </authorList>
    </citation>
    <scope>NUCLEOTIDE SEQUENCE [LARGE SCALE GENOMIC DNA]</scope>
    <source>
        <strain evidence="6 7">Grell-BS-1999</strain>
    </source>
</reference>
<gene>
    <name evidence="6" type="ORF">TRIADDRAFT_27665</name>
</gene>
<keyword evidence="2 4" id="KW-0862">Zinc</keyword>
<proteinExistence type="predicted"/>
<sequence>GPHLMAMNKPWHPEHFLCRECGKSLRGIEFIENDGFPYCVEDYYNLFGNKCAGCGEPIKENYINAIGKTWHAEHFVCCLCDKQLGNIPFHVDNGKPYCEFHYEELFATRCHKCDEAVKAGEQWIEALGHNWHKRCFRCVECQIELHGKSFYSREDHPYCSEHRHLIST</sequence>
<dbReference type="GeneID" id="6755691"/>
<evidence type="ECO:0000256" key="3">
    <source>
        <dbReference type="ARBA" id="ARBA00023038"/>
    </source>
</evidence>
<feature type="domain" description="LIM zinc-binding" evidence="5">
    <location>
        <begin position="49"/>
        <end position="108"/>
    </location>
</feature>
<organism evidence="6 7">
    <name type="scientific">Trichoplax adhaerens</name>
    <name type="common">Trichoplax reptans</name>
    <dbReference type="NCBI Taxonomy" id="10228"/>
    <lineage>
        <taxon>Eukaryota</taxon>
        <taxon>Metazoa</taxon>
        <taxon>Placozoa</taxon>
        <taxon>Uniplacotomia</taxon>
        <taxon>Trichoplacea</taxon>
        <taxon>Trichoplacidae</taxon>
        <taxon>Trichoplax</taxon>
    </lineage>
</organism>
<dbReference type="OrthoDB" id="5911912at2759"/>
<evidence type="ECO:0000256" key="1">
    <source>
        <dbReference type="ARBA" id="ARBA00022723"/>
    </source>
</evidence>
<feature type="non-terminal residue" evidence="6">
    <location>
        <position position="1"/>
    </location>
</feature>
<dbReference type="PROSITE" id="PS00478">
    <property type="entry name" value="LIM_DOMAIN_1"/>
    <property type="match status" value="1"/>
</dbReference>
<dbReference type="InterPro" id="IPR001781">
    <property type="entry name" value="Znf_LIM"/>
</dbReference>
<dbReference type="HOGENOM" id="CLU_001357_4_2_1"/>
<dbReference type="Pfam" id="PF00412">
    <property type="entry name" value="LIM"/>
    <property type="match status" value="3"/>
</dbReference>
<evidence type="ECO:0000313" key="7">
    <source>
        <dbReference type="Proteomes" id="UP000009022"/>
    </source>
</evidence>
<dbReference type="EMBL" id="DS985247">
    <property type="protein sequence ID" value="EDV23256.1"/>
    <property type="molecule type" value="Genomic_DNA"/>
</dbReference>
<dbReference type="SUPFAM" id="SSF57716">
    <property type="entry name" value="Glucocorticoid receptor-like (DNA-binding domain)"/>
    <property type="match status" value="3"/>
</dbReference>
<dbReference type="OMA" id="EDCFCCD"/>
<dbReference type="RefSeq" id="XP_002114166.1">
    <property type="nucleotide sequence ID" value="XM_002114130.1"/>
</dbReference>
<dbReference type="Proteomes" id="UP000009022">
    <property type="component" value="Unassembled WGS sequence"/>
</dbReference>
<dbReference type="PANTHER" id="PTHR24214:SF38">
    <property type="entry name" value="PDZ AND LIM DOMAIN PROTEIN ZASP-RELATED"/>
    <property type="match status" value="1"/>
</dbReference>
<dbReference type="PhylomeDB" id="B3S1U9"/>
<keyword evidence="1 4" id="KW-0479">Metal-binding</keyword>
<evidence type="ECO:0000313" key="6">
    <source>
        <dbReference type="EMBL" id="EDV23256.1"/>
    </source>
</evidence>
<dbReference type="GO" id="GO:0046872">
    <property type="term" value="F:metal ion binding"/>
    <property type="evidence" value="ECO:0007669"/>
    <property type="project" value="UniProtKB-KW"/>
</dbReference>
<dbReference type="AlphaFoldDB" id="B3S1U9"/>
<dbReference type="PROSITE" id="PS50023">
    <property type="entry name" value="LIM_DOMAIN_2"/>
    <property type="match status" value="2"/>
</dbReference>
<dbReference type="STRING" id="10228.B3S1U9"/>
<dbReference type="InterPro" id="IPR050604">
    <property type="entry name" value="PDZ-LIM_domain"/>
</dbReference>
<dbReference type="FunFam" id="2.10.110.10:FF:000009">
    <property type="entry name" value="Paxillin isoform 1"/>
    <property type="match status" value="1"/>
</dbReference>
<protein>
    <recommendedName>
        <fullName evidence="5">LIM zinc-binding domain-containing protein</fullName>
    </recommendedName>
</protein>
<dbReference type="PANTHER" id="PTHR24214">
    <property type="entry name" value="PDZ AND LIM DOMAIN PROTEIN ZASP"/>
    <property type="match status" value="1"/>
</dbReference>
<evidence type="ECO:0000259" key="5">
    <source>
        <dbReference type="PROSITE" id="PS50023"/>
    </source>
</evidence>
<accession>B3S1U9</accession>
<dbReference type="KEGG" id="tad:TRIADDRAFT_27665"/>